<dbReference type="Proteomes" id="UP000214365">
    <property type="component" value="Unassembled WGS sequence"/>
</dbReference>
<dbReference type="InterPro" id="IPR041698">
    <property type="entry name" value="Methyltransf_25"/>
</dbReference>
<gene>
    <name evidence="7" type="ORF">UA08_08050</name>
</gene>
<keyword evidence="3" id="KW-0949">S-adenosyl-L-methionine</keyword>
<name>A0A225AN80_TALAT</name>
<evidence type="ECO:0000259" key="6">
    <source>
        <dbReference type="Pfam" id="PF13649"/>
    </source>
</evidence>
<dbReference type="InterPro" id="IPR051654">
    <property type="entry name" value="Meroterpenoid_MTases"/>
</dbReference>
<dbReference type="SUPFAM" id="SSF53335">
    <property type="entry name" value="S-adenosyl-L-methionine-dependent methyltransferases"/>
    <property type="match status" value="1"/>
</dbReference>
<dbReference type="EMBL" id="LFMY01000014">
    <property type="protein sequence ID" value="OKL56406.1"/>
    <property type="molecule type" value="Genomic_DNA"/>
</dbReference>
<evidence type="ECO:0000256" key="4">
    <source>
        <dbReference type="ARBA" id="ARBA00038314"/>
    </source>
</evidence>
<feature type="domain" description="Methyltransferase" evidence="6">
    <location>
        <begin position="111"/>
        <end position="209"/>
    </location>
</feature>
<keyword evidence="8" id="KW-1185">Reference proteome</keyword>
<dbReference type="PANTHER" id="PTHR35897:SF1">
    <property type="entry name" value="METHYLTRANSFERASE AUSD"/>
    <property type="match status" value="1"/>
</dbReference>
<dbReference type="Gene3D" id="3.40.50.150">
    <property type="entry name" value="Vaccinia Virus protein VP39"/>
    <property type="match status" value="1"/>
</dbReference>
<sequence>MAIDSASPATPSSSSKSGEFANGMTKAPRNVAWYQPTLPKGLPELPHRIFKDYSNIPDSEIVDHIYRVRDKAWEILPYPCIGVFRFLDFPATLNPIYPEVLERVRNGETFLDLGCCFGQDIRKLAFDGAPSESLIGVDTEATFLELGYELFRDRDTLKSRFYTQDVFAEDFLAEWHGKIDIIFLGSFLHLFSFEKQKHVVSQLEKLLRKHKGAIVFGRHMGAENGGNLRKNALGWDLYHHSPETIHQLFDEDLEGKWEVESELVTYGSEGWDKGRNWQGNDVKQQNFWAKKL</sequence>
<comment type="pathway">
    <text evidence="1">Secondary metabolite biosynthesis.</text>
</comment>
<dbReference type="GO" id="GO:0016740">
    <property type="term" value="F:transferase activity"/>
    <property type="evidence" value="ECO:0007669"/>
    <property type="project" value="UniProtKB-KW"/>
</dbReference>
<dbReference type="RefSeq" id="XP_020116527.1">
    <property type="nucleotide sequence ID" value="XM_020263310.1"/>
</dbReference>
<reference evidence="7 8" key="1">
    <citation type="submission" date="2015-06" db="EMBL/GenBank/DDBJ databases">
        <title>Talaromyces atroroseus IBT 11181 draft genome.</title>
        <authorList>
            <person name="Rasmussen K.B."/>
            <person name="Rasmussen S."/>
            <person name="Petersen B."/>
            <person name="Sicheritz-Ponten T."/>
            <person name="Mortensen U.H."/>
            <person name="Thrane U."/>
        </authorList>
    </citation>
    <scope>NUCLEOTIDE SEQUENCE [LARGE SCALE GENOMIC DNA]</scope>
    <source>
        <strain evidence="7 8">IBT 11181</strain>
    </source>
</reference>
<evidence type="ECO:0000256" key="1">
    <source>
        <dbReference type="ARBA" id="ARBA00005179"/>
    </source>
</evidence>
<organism evidence="7 8">
    <name type="scientific">Talaromyces atroroseus</name>
    <dbReference type="NCBI Taxonomy" id="1441469"/>
    <lineage>
        <taxon>Eukaryota</taxon>
        <taxon>Fungi</taxon>
        <taxon>Dikarya</taxon>
        <taxon>Ascomycota</taxon>
        <taxon>Pezizomycotina</taxon>
        <taxon>Eurotiomycetes</taxon>
        <taxon>Eurotiomycetidae</taxon>
        <taxon>Eurotiales</taxon>
        <taxon>Trichocomaceae</taxon>
        <taxon>Talaromyces</taxon>
        <taxon>Talaromyces sect. Trachyspermi</taxon>
    </lineage>
</organism>
<accession>A0A225AN80</accession>
<feature type="region of interest" description="Disordered" evidence="5">
    <location>
        <begin position="1"/>
        <end position="21"/>
    </location>
</feature>
<evidence type="ECO:0000313" key="8">
    <source>
        <dbReference type="Proteomes" id="UP000214365"/>
    </source>
</evidence>
<evidence type="ECO:0000256" key="2">
    <source>
        <dbReference type="ARBA" id="ARBA00022679"/>
    </source>
</evidence>
<dbReference type="PANTHER" id="PTHR35897">
    <property type="entry name" value="METHYLTRANSFERASE AUSD"/>
    <property type="match status" value="1"/>
</dbReference>
<feature type="compositionally biased region" description="Low complexity" evidence="5">
    <location>
        <begin position="1"/>
        <end position="17"/>
    </location>
</feature>
<comment type="caution">
    <text evidence="7">The sequence shown here is derived from an EMBL/GenBank/DDBJ whole genome shotgun (WGS) entry which is preliminary data.</text>
</comment>
<dbReference type="AlphaFoldDB" id="A0A225AN80"/>
<evidence type="ECO:0000256" key="5">
    <source>
        <dbReference type="SAM" id="MobiDB-lite"/>
    </source>
</evidence>
<dbReference type="Pfam" id="PF13649">
    <property type="entry name" value="Methyltransf_25"/>
    <property type="match status" value="1"/>
</dbReference>
<comment type="similarity">
    <text evidence="4">Belongs to the class I-like SAM-binding methyltransferase superfamily.</text>
</comment>
<dbReference type="OrthoDB" id="2094832at2759"/>
<dbReference type="GeneID" id="31007806"/>
<proteinExistence type="inferred from homology"/>
<keyword evidence="2" id="KW-0808">Transferase</keyword>
<evidence type="ECO:0000313" key="7">
    <source>
        <dbReference type="EMBL" id="OKL56406.1"/>
    </source>
</evidence>
<dbReference type="InterPro" id="IPR029063">
    <property type="entry name" value="SAM-dependent_MTases_sf"/>
</dbReference>
<protein>
    <recommendedName>
        <fullName evidence="6">Methyltransferase domain-containing protein</fullName>
    </recommendedName>
</protein>
<dbReference type="STRING" id="1441469.A0A225AN80"/>
<evidence type="ECO:0000256" key="3">
    <source>
        <dbReference type="ARBA" id="ARBA00022691"/>
    </source>
</evidence>